<sequence>MFSQSLDLSDKEFQLFQEIIYRETGIHMSDKKRKLIVARLSKRLRALNLSTFTEYYNYLNESPHADDEIVNLVNRVTTNKTDFFRERHHFDFLSRELYPRIIAESRATGVRRLRIWSAGCSSGEEPYTLAMVTLDAFKGERGWDIKILATDLDTEVLQKAVTGVYPTQATSPVPKEFLHKYFIRKGEYYEVGNALRSMVVFRKLNLMNEAFPMKNPFDIIFCRNVIIYFDTKTKEELLKKFHRHLKAKGHIFIGHSESLMHMKDRFRYLKHTIYQKV</sequence>
<dbReference type="SUPFAM" id="SSF53335">
    <property type="entry name" value="S-adenosyl-L-methionine-dependent methyltransferases"/>
    <property type="match status" value="1"/>
</dbReference>
<dbReference type="InterPro" id="IPR036804">
    <property type="entry name" value="CheR_N_sf"/>
</dbReference>
<dbReference type="EMBL" id="CAADRM010000120">
    <property type="protein sequence ID" value="VFU16611.1"/>
    <property type="molecule type" value="Genomic_DNA"/>
</dbReference>
<evidence type="ECO:0000256" key="2">
    <source>
        <dbReference type="ARBA" id="ARBA00012534"/>
    </source>
</evidence>
<evidence type="ECO:0000256" key="1">
    <source>
        <dbReference type="ARBA" id="ARBA00001541"/>
    </source>
</evidence>
<proteinExistence type="predicted"/>
<dbReference type="InterPro" id="IPR026024">
    <property type="entry name" value="Chemotaxis_MeTrfase_CheR"/>
</dbReference>
<dbReference type="GO" id="GO:0008983">
    <property type="term" value="F:protein-glutamate O-methyltransferase activity"/>
    <property type="evidence" value="ECO:0007669"/>
    <property type="project" value="UniProtKB-EC"/>
</dbReference>
<dbReference type="AlphaFoldDB" id="A0A485M4Z3"/>
<dbReference type="EC" id="2.1.1.80" evidence="2"/>
<dbReference type="PANTHER" id="PTHR24422:SF19">
    <property type="entry name" value="CHEMOTAXIS PROTEIN METHYLTRANSFERASE"/>
    <property type="match status" value="1"/>
</dbReference>
<protein>
    <recommendedName>
        <fullName evidence="2">protein-glutamate O-methyltransferase</fullName>
        <ecNumber evidence="2">2.1.1.80</ecNumber>
    </recommendedName>
</protein>
<dbReference type="GO" id="GO:0032259">
    <property type="term" value="P:methylation"/>
    <property type="evidence" value="ECO:0007669"/>
    <property type="project" value="UniProtKB-KW"/>
</dbReference>
<keyword evidence="4 7" id="KW-0808">Transferase</keyword>
<keyword evidence="3 7" id="KW-0489">Methyltransferase</keyword>
<dbReference type="PIRSF" id="PIRSF000410">
    <property type="entry name" value="CheR"/>
    <property type="match status" value="1"/>
</dbReference>
<dbReference type="PRINTS" id="PR00996">
    <property type="entry name" value="CHERMTFRASE"/>
</dbReference>
<dbReference type="PROSITE" id="PS50123">
    <property type="entry name" value="CHER"/>
    <property type="match status" value="1"/>
</dbReference>
<gene>
    <name evidence="7" type="primary">cheR</name>
    <name evidence="7" type="ORF">SCFA_550014</name>
</gene>
<evidence type="ECO:0000256" key="3">
    <source>
        <dbReference type="ARBA" id="ARBA00022603"/>
    </source>
</evidence>
<dbReference type="SUPFAM" id="SSF47757">
    <property type="entry name" value="Chemotaxis receptor methyltransferase CheR, N-terminal domain"/>
    <property type="match status" value="1"/>
</dbReference>
<dbReference type="Gene3D" id="3.40.50.150">
    <property type="entry name" value="Vaccinia Virus protein VP39"/>
    <property type="match status" value="1"/>
</dbReference>
<dbReference type="InterPro" id="IPR022642">
    <property type="entry name" value="CheR_C"/>
</dbReference>
<name>A0A485M4Z3_9ZZZZ</name>
<evidence type="ECO:0000259" key="6">
    <source>
        <dbReference type="PROSITE" id="PS50123"/>
    </source>
</evidence>
<organism evidence="7">
    <name type="scientific">anaerobic digester metagenome</name>
    <dbReference type="NCBI Taxonomy" id="1263854"/>
    <lineage>
        <taxon>unclassified sequences</taxon>
        <taxon>metagenomes</taxon>
        <taxon>ecological metagenomes</taxon>
    </lineage>
</organism>
<dbReference type="InterPro" id="IPR022641">
    <property type="entry name" value="CheR_N"/>
</dbReference>
<accession>A0A485M4Z3</accession>
<dbReference type="Gene3D" id="1.10.155.10">
    <property type="entry name" value="Chemotaxis receptor methyltransferase CheR, N-terminal domain"/>
    <property type="match status" value="1"/>
</dbReference>
<comment type="catalytic activity">
    <reaction evidence="1">
        <text>L-glutamyl-[protein] + S-adenosyl-L-methionine = [protein]-L-glutamate 5-O-methyl ester + S-adenosyl-L-homocysteine</text>
        <dbReference type="Rhea" id="RHEA:24452"/>
        <dbReference type="Rhea" id="RHEA-COMP:10208"/>
        <dbReference type="Rhea" id="RHEA-COMP:10311"/>
        <dbReference type="ChEBI" id="CHEBI:29973"/>
        <dbReference type="ChEBI" id="CHEBI:57856"/>
        <dbReference type="ChEBI" id="CHEBI:59789"/>
        <dbReference type="ChEBI" id="CHEBI:82795"/>
        <dbReference type="EC" id="2.1.1.80"/>
    </reaction>
</comment>
<dbReference type="SMART" id="SM00138">
    <property type="entry name" value="MeTrc"/>
    <property type="match status" value="1"/>
</dbReference>
<evidence type="ECO:0000256" key="4">
    <source>
        <dbReference type="ARBA" id="ARBA00022679"/>
    </source>
</evidence>
<dbReference type="PANTHER" id="PTHR24422">
    <property type="entry name" value="CHEMOTAXIS PROTEIN METHYLTRANSFERASE"/>
    <property type="match status" value="1"/>
</dbReference>
<evidence type="ECO:0000313" key="7">
    <source>
        <dbReference type="EMBL" id="VFU16611.1"/>
    </source>
</evidence>
<dbReference type="InterPro" id="IPR050903">
    <property type="entry name" value="Bact_Chemotaxis_MeTrfase"/>
</dbReference>
<dbReference type="Pfam" id="PF03705">
    <property type="entry name" value="CheR_N"/>
    <property type="match status" value="1"/>
</dbReference>
<feature type="domain" description="CheR-type methyltransferase" evidence="6">
    <location>
        <begin position="1"/>
        <end position="277"/>
    </location>
</feature>
<dbReference type="CDD" id="cd02440">
    <property type="entry name" value="AdoMet_MTases"/>
    <property type="match status" value="1"/>
</dbReference>
<reference evidence="7" key="1">
    <citation type="submission" date="2019-03" db="EMBL/GenBank/DDBJ databases">
        <authorList>
            <person name="Hao L."/>
        </authorList>
    </citation>
    <scope>NUCLEOTIDE SEQUENCE</scope>
</reference>
<dbReference type="InterPro" id="IPR029063">
    <property type="entry name" value="SAM-dependent_MTases_sf"/>
</dbReference>
<dbReference type="InterPro" id="IPR000780">
    <property type="entry name" value="CheR_MeTrfase"/>
</dbReference>
<keyword evidence="5" id="KW-0949">S-adenosyl-L-methionine</keyword>
<dbReference type="Pfam" id="PF01739">
    <property type="entry name" value="CheR"/>
    <property type="match status" value="1"/>
</dbReference>
<evidence type="ECO:0000256" key="5">
    <source>
        <dbReference type="ARBA" id="ARBA00022691"/>
    </source>
</evidence>